<evidence type="ECO:0000313" key="9">
    <source>
        <dbReference type="EMBL" id="AMY07230.1"/>
    </source>
</evidence>
<keyword evidence="3 6" id="KW-0812">Transmembrane</keyword>
<dbReference type="STRING" id="1855912.LuPra_00397"/>
<evidence type="ECO:0000256" key="6">
    <source>
        <dbReference type="SAM" id="Phobius"/>
    </source>
</evidence>
<evidence type="ECO:0000256" key="2">
    <source>
        <dbReference type="ARBA" id="ARBA00022475"/>
    </source>
</evidence>
<dbReference type="EC" id="3.6.3.-" evidence="9"/>
<dbReference type="GO" id="GO:0016787">
    <property type="term" value="F:hydrolase activity"/>
    <property type="evidence" value="ECO:0007669"/>
    <property type="project" value="UniProtKB-KW"/>
</dbReference>
<keyword evidence="10" id="KW-1185">Reference proteome</keyword>
<keyword evidence="9" id="KW-0067">ATP-binding</keyword>
<feature type="domain" description="MacB-like periplasmic core" evidence="8">
    <location>
        <begin position="25"/>
        <end position="232"/>
    </location>
</feature>
<comment type="subcellular location">
    <subcellularLocation>
        <location evidence="1">Cell membrane</location>
        <topology evidence="1">Multi-pass membrane protein</topology>
    </subcellularLocation>
</comment>
<feature type="domain" description="ABC3 transporter permease C-terminal" evidence="7">
    <location>
        <begin position="266"/>
        <end position="387"/>
    </location>
</feature>
<dbReference type="RefSeq" id="WP_110174480.1">
    <property type="nucleotide sequence ID" value="NZ_CP015136.1"/>
</dbReference>
<feature type="transmembrane region" description="Helical" evidence="6">
    <location>
        <begin position="26"/>
        <end position="46"/>
    </location>
</feature>
<evidence type="ECO:0000256" key="4">
    <source>
        <dbReference type="ARBA" id="ARBA00022989"/>
    </source>
</evidence>
<organism evidence="9 10">
    <name type="scientific">Luteitalea pratensis</name>
    <dbReference type="NCBI Taxonomy" id="1855912"/>
    <lineage>
        <taxon>Bacteria</taxon>
        <taxon>Pseudomonadati</taxon>
        <taxon>Acidobacteriota</taxon>
        <taxon>Vicinamibacteria</taxon>
        <taxon>Vicinamibacterales</taxon>
        <taxon>Vicinamibacteraceae</taxon>
        <taxon>Luteitalea</taxon>
    </lineage>
</organism>
<dbReference type="PANTHER" id="PTHR43738">
    <property type="entry name" value="ABC TRANSPORTER, MEMBRANE PROTEIN"/>
    <property type="match status" value="1"/>
</dbReference>
<evidence type="ECO:0000256" key="5">
    <source>
        <dbReference type="ARBA" id="ARBA00023136"/>
    </source>
</evidence>
<evidence type="ECO:0000259" key="8">
    <source>
        <dbReference type="Pfam" id="PF12704"/>
    </source>
</evidence>
<keyword evidence="9" id="KW-0378">Hydrolase</keyword>
<dbReference type="EMBL" id="CP015136">
    <property type="protein sequence ID" value="AMY07230.1"/>
    <property type="molecule type" value="Genomic_DNA"/>
</dbReference>
<keyword evidence="5 6" id="KW-0472">Membrane</keyword>
<protein>
    <submittedName>
        <fullName evidence="9">Macrolide export ATP-binding/permease protein MacB</fullName>
        <ecNumber evidence="9">3.6.3.-</ecNumber>
    </submittedName>
</protein>
<dbReference type="GO" id="GO:0005524">
    <property type="term" value="F:ATP binding"/>
    <property type="evidence" value="ECO:0007669"/>
    <property type="project" value="UniProtKB-KW"/>
</dbReference>
<feature type="transmembrane region" description="Helical" evidence="6">
    <location>
        <begin position="299"/>
        <end position="332"/>
    </location>
</feature>
<proteinExistence type="predicted"/>
<evidence type="ECO:0000256" key="3">
    <source>
        <dbReference type="ARBA" id="ARBA00022692"/>
    </source>
</evidence>
<dbReference type="InterPro" id="IPR051125">
    <property type="entry name" value="ABC-4/HrtB_transporter"/>
</dbReference>
<dbReference type="OrthoDB" id="241967at2"/>
<evidence type="ECO:0000313" key="10">
    <source>
        <dbReference type="Proteomes" id="UP000076079"/>
    </source>
</evidence>
<name>A0A143PG33_LUTPR</name>
<dbReference type="KEGG" id="abac:LuPra_00397"/>
<reference evidence="9 10" key="1">
    <citation type="journal article" date="2016" name="Genome Announc.">
        <title>First Complete Genome Sequence of a Subdivision 6 Acidobacterium Strain.</title>
        <authorList>
            <person name="Huang S."/>
            <person name="Vieira S."/>
            <person name="Bunk B."/>
            <person name="Riedel T."/>
            <person name="Sproer C."/>
            <person name="Overmann J."/>
        </authorList>
    </citation>
    <scope>NUCLEOTIDE SEQUENCE [LARGE SCALE GENOMIC DNA]</scope>
    <source>
        <strain evidence="10">DSM 100886 HEG_-6_39</strain>
    </source>
</reference>
<dbReference type="Proteomes" id="UP000076079">
    <property type="component" value="Chromosome"/>
</dbReference>
<dbReference type="PATRIC" id="fig|1813736.3.peg.415"/>
<keyword evidence="4 6" id="KW-1133">Transmembrane helix</keyword>
<dbReference type="Pfam" id="PF12704">
    <property type="entry name" value="MacB_PCD"/>
    <property type="match status" value="1"/>
</dbReference>
<feature type="transmembrane region" description="Helical" evidence="6">
    <location>
        <begin position="263"/>
        <end position="287"/>
    </location>
</feature>
<dbReference type="AlphaFoldDB" id="A0A143PG33"/>
<keyword evidence="9" id="KW-0547">Nucleotide-binding</keyword>
<accession>A0A143PG33</accession>
<reference evidence="10" key="2">
    <citation type="submission" date="2016-04" db="EMBL/GenBank/DDBJ databases">
        <title>First Complete Genome Sequence of a Subdivision 6 Acidobacterium.</title>
        <authorList>
            <person name="Huang S."/>
            <person name="Vieira S."/>
            <person name="Bunk B."/>
            <person name="Riedel T."/>
            <person name="Sproeer C."/>
            <person name="Overmann J."/>
        </authorList>
    </citation>
    <scope>NUCLEOTIDE SEQUENCE [LARGE SCALE GENOMIC DNA]</scope>
    <source>
        <strain evidence="10">DSM 100886 HEG_-6_39</strain>
    </source>
</reference>
<sequence length="395" mass="41807">MQALSQILAITLVNIRSIPQRLGSSVVAIVGIAGVVVVFVSVLSIAQGFRAAMTTAGDPRTAIVLRSGTDSEMSSGLSREQTQIVKDAPGLTRGADGPIASAELFVIVNHPKRSTGTDANVPLRGVESGAFAVRPRLKLVEGRRFEPGRNEIIVGRAAAGQFAGLAVGNDVRWGENAWKVVGIFEADGAISESELWCDAKVLQGAYRRGDSFQSVYVQLEREDSLESFRTALAGDPRLNVMVERETDYLAAQSTVLQTLIRTVGFVVAALMAIGAVFGAINTMYNAVASRTREIATLRALGFGALSIVTSVMAESAVLALLGGVLGGVLAWVLFDGYRTSTMNFQSFSQVAFAFRVTPTLLVQGLVCALVMGLIGGILPAIRAARLPIVNALREL</sequence>
<dbReference type="GO" id="GO:0005886">
    <property type="term" value="C:plasma membrane"/>
    <property type="evidence" value="ECO:0007669"/>
    <property type="project" value="UniProtKB-SubCell"/>
</dbReference>
<gene>
    <name evidence="9" type="primary">macB_10</name>
    <name evidence="9" type="ORF">LuPra_00397</name>
</gene>
<keyword evidence="2" id="KW-1003">Cell membrane</keyword>
<feature type="transmembrane region" description="Helical" evidence="6">
    <location>
        <begin position="352"/>
        <end position="378"/>
    </location>
</feature>
<dbReference type="Pfam" id="PF02687">
    <property type="entry name" value="FtsX"/>
    <property type="match status" value="1"/>
</dbReference>
<dbReference type="PANTHER" id="PTHR43738:SF3">
    <property type="entry name" value="ABC TRANSPORTER PERMEASE"/>
    <property type="match status" value="1"/>
</dbReference>
<dbReference type="InterPro" id="IPR025857">
    <property type="entry name" value="MacB_PCD"/>
</dbReference>
<evidence type="ECO:0000259" key="7">
    <source>
        <dbReference type="Pfam" id="PF02687"/>
    </source>
</evidence>
<evidence type="ECO:0000256" key="1">
    <source>
        <dbReference type="ARBA" id="ARBA00004651"/>
    </source>
</evidence>
<dbReference type="InterPro" id="IPR003838">
    <property type="entry name" value="ABC3_permease_C"/>
</dbReference>